<organism evidence="3 4">
    <name type="scientific">Apodospora peruviana</name>
    <dbReference type="NCBI Taxonomy" id="516989"/>
    <lineage>
        <taxon>Eukaryota</taxon>
        <taxon>Fungi</taxon>
        <taxon>Dikarya</taxon>
        <taxon>Ascomycota</taxon>
        <taxon>Pezizomycotina</taxon>
        <taxon>Sordariomycetes</taxon>
        <taxon>Sordariomycetidae</taxon>
        <taxon>Sordariales</taxon>
        <taxon>Lasiosphaeriaceae</taxon>
        <taxon>Apodospora</taxon>
    </lineage>
</organism>
<name>A0AAE0I5F0_9PEZI</name>
<gene>
    <name evidence="3" type="ORF">B0H66DRAFT_603520</name>
</gene>
<evidence type="ECO:0000313" key="3">
    <source>
        <dbReference type="EMBL" id="KAK3318958.1"/>
    </source>
</evidence>
<dbReference type="Pfam" id="PF00188">
    <property type="entry name" value="CAP"/>
    <property type="match status" value="1"/>
</dbReference>
<evidence type="ECO:0000259" key="2">
    <source>
        <dbReference type="SMART" id="SM00198"/>
    </source>
</evidence>
<dbReference type="PANTHER" id="PTHR10334">
    <property type="entry name" value="CYSTEINE-RICH SECRETORY PROTEIN-RELATED"/>
    <property type="match status" value="1"/>
</dbReference>
<dbReference type="SUPFAM" id="SSF55797">
    <property type="entry name" value="PR-1-like"/>
    <property type="match status" value="1"/>
</dbReference>
<protein>
    <submittedName>
        <fullName evidence="3">CAP domain-containing protein</fullName>
    </submittedName>
</protein>
<proteinExistence type="predicted"/>
<dbReference type="SMART" id="SM00198">
    <property type="entry name" value="SCP"/>
    <property type="match status" value="1"/>
</dbReference>
<reference evidence="3" key="1">
    <citation type="journal article" date="2023" name="Mol. Phylogenet. Evol.">
        <title>Genome-scale phylogeny and comparative genomics of the fungal order Sordariales.</title>
        <authorList>
            <person name="Hensen N."/>
            <person name="Bonometti L."/>
            <person name="Westerberg I."/>
            <person name="Brannstrom I.O."/>
            <person name="Guillou S."/>
            <person name="Cros-Aarteil S."/>
            <person name="Calhoun S."/>
            <person name="Haridas S."/>
            <person name="Kuo A."/>
            <person name="Mondo S."/>
            <person name="Pangilinan J."/>
            <person name="Riley R."/>
            <person name="LaButti K."/>
            <person name="Andreopoulos B."/>
            <person name="Lipzen A."/>
            <person name="Chen C."/>
            <person name="Yan M."/>
            <person name="Daum C."/>
            <person name="Ng V."/>
            <person name="Clum A."/>
            <person name="Steindorff A."/>
            <person name="Ohm R.A."/>
            <person name="Martin F."/>
            <person name="Silar P."/>
            <person name="Natvig D.O."/>
            <person name="Lalanne C."/>
            <person name="Gautier V."/>
            <person name="Ament-Velasquez S.L."/>
            <person name="Kruys A."/>
            <person name="Hutchinson M.I."/>
            <person name="Powell A.J."/>
            <person name="Barry K."/>
            <person name="Miller A.N."/>
            <person name="Grigoriev I.V."/>
            <person name="Debuchy R."/>
            <person name="Gladieux P."/>
            <person name="Hiltunen Thoren M."/>
            <person name="Johannesson H."/>
        </authorList>
    </citation>
    <scope>NUCLEOTIDE SEQUENCE</scope>
    <source>
        <strain evidence="3">CBS 118394</strain>
    </source>
</reference>
<dbReference type="EMBL" id="JAUEDM010000004">
    <property type="protein sequence ID" value="KAK3318958.1"/>
    <property type="molecule type" value="Genomic_DNA"/>
</dbReference>
<keyword evidence="1" id="KW-0732">Signal</keyword>
<dbReference type="InterPro" id="IPR001283">
    <property type="entry name" value="CRISP-related"/>
</dbReference>
<dbReference type="PRINTS" id="PR00837">
    <property type="entry name" value="V5TPXLIKE"/>
</dbReference>
<dbReference type="InterPro" id="IPR035940">
    <property type="entry name" value="CAP_sf"/>
</dbReference>
<dbReference type="InterPro" id="IPR014044">
    <property type="entry name" value="CAP_dom"/>
</dbReference>
<feature type="signal peptide" evidence="1">
    <location>
        <begin position="1"/>
        <end position="20"/>
    </location>
</feature>
<evidence type="ECO:0000313" key="4">
    <source>
        <dbReference type="Proteomes" id="UP001283341"/>
    </source>
</evidence>
<dbReference type="AlphaFoldDB" id="A0AAE0I5F0"/>
<dbReference type="Proteomes" id="UP001283341">
    <property type="component" value="Unassembled WGS sequence"/>
</dbReference>
<sequence>MVALNSLVFIAVTLLGLTTAAPPAPDPDRVLDVRQTLLTSPPPTDAAFINTCLTKVNAIRAKYAAPALVWKAAIAQVALTKSNSCKVYHTGIYGENAYWMWFTPATTVPNFTTYTNKAFDAWVSAAEITAYKNGGLLSGRHFTQTVWKASKRIGCAWSTHRCMQNTNQEWFFTCNFDPRGNVKPYYASNVTTTPVARRHEDSGLVREETEYASEDPFVGGWGV</sequence>
<comment type="caution">
    <text evidence="3">The sequence shown here is derived from an EMBL/GenBank/DDBJ whole genome shotgun (WGS) entry which is preliminary data.</text>
</comment>
<keyword evidence="4" id="KW-1185">Reference proteome</keyword>
<evidence type="ECO:0000256" key="1">
    <source>
        <dbReference type="SAM" id="SignalP"/>
    </source>
</evidence>
<feature type="chain" id="PRO_5042112581" evidence="1">
    <location>
        <begin position="21"/>
        <end position="223"/>
    </location>
</feature>
<reference evidence="3" key="2">
    <citation type="submission" date="2023-06" db="EMBL/GenBank/DDBJ databases">
        <authorList>
            <consortium name="Lawrence Berkeley National Laboratory"/>
            <person name="Haridas S."/>
            <person name="Hensen N."/>
            <person name="Bonometti L."/>
            <person name="Westerberg I."/>
            <person name="Brannstrom I.O."/>
            <person name="Guillou S."/>
            <person name="Cros-Aarteil S."/>
            <person name="Calhoun S."/>
            <person name="Kuo A."/>
            <person name="Mondo S."/>
            <person name="Pangilinan J."/>
            <person name="Riley R."/>
            <person name="Labutti K."/>
            <person name="Andreopoulos B."/>
            <person name="Lipzen A."/>
            <person name="Chen C."/>
            <person name="Yanf M."/>
            <person name="Daum C."/>
            <person name="Ng V."/>
            <person name="Clum A."/>
            <person name="Steindorff A."/>
            <person name="Ohm R."/>
            <person name="Martin F."/>
            <person name="Silar P."/>
            <person name="Natvig D."/>
            <person name="Lalanne C."/>
            <person name="Gautier V."/>
            <person name="Ament-Velasquez S.L."/>
            <person name="Kruys A."/>
            <person name="Hutchinson M.I."/>
            <person name="Powell A.J."/>
            <person name="Barry K."/>
            <person name="Miller A.N."/>
            <person name="Grigoriev I.V."/>
            <person name="Debuchy R."/>
            <person name="Gladieux P."/>
            <person name="Thoren M.H."/>
            <person name="Johannesson H."/>
        </authorList>
    </citation>
    <scope>NUCLEOTIDE SEQUENCE</scope>
    <source>
        <strain evidence="3">CBS 118394</strain>
    </source>
</reference>
<accession>A0AAE0I5F0</accession>
<feature type="domain" description="SCP" evidence="2">
    <location>
        <begin position="47"/>
        <end position="184"/>
    </location>
</feature>
<dbReference type="Gene3D" id="3.40.33.10">
    <property type="entry name" value="CAP"/>
    <property type="match status" value="1"/>
</dbReference>